<dbReference type="PANTHER" id="PTHR30151:SF20">
    <property type="entry name" value="ABC TRANSPORTER PERMEASE PROTEIN HI_0355-RELATED"/>
    <property type="match status" value="1"/>
</dbReference>
<dbReference type="InterPro" id="IPR035906">
    <property type="entry name" value="MetI-like_sf"/>
</dbReference>
<feature type="domain" description="ABC transmembrane type-1" evidence="8">
    <location>
        <begin position="54"/>
        <end position="237"/>
    </location>
</feature>
<dbReference type="SUPFAM" id="SSF161098">
    <property type="entry name" value="MetI-like"/>
    <property type="match status" value="1"/>
</dbReference>
<feature type="transmembrane region" description="Helical" evidence="7">
    <location>
        <begin position="219"/>
        <end position="240"/>
    </location>
</feature>
<evidence type="ECO:0000256" key="4">
    <source>
        <dbReference type="ARBA" id="ARBA00022692"/>
    </source>
</evidence>
<sequence>MTEQRKALLLGSLGILGFLALWEAVGQGRWLGLSWPPLSAVLALLADENRQPLFARALGATLSSLGTGYAIGWAAGIGAAVLAHLVAPLREGLERTNAFIHAVPSVALAPLLILLVGREGTPATLAALNTFFILYVSTASGLGATQPALRDLVQVLGGSRWTRFIRLDLPLSLPTVVSGMRLAAPSALIGVIIGEWFGAPRGLGVLVINAMQNFQIPLLWSAVLLAVMVSLSLFAILGALHRGVVARLR</sequence>
<dbReference type="Pfam" id="PF00528">
    <property type="entry name" value="BPD_transp_1"/>
    <property type="match status" value="1"/>
</dbReference>
<dbReference type="Proteomes" id="UP000580654">
    <property type="component" value="Unassembled WGS sequence"/>
</dbReference>
<dbReference type="Gene3D" id="1.10.3720.10">
    <property type="entry name" value="MetI-like"/>
    <property type="match status" value="1"/>
</dbReference>
<gene>
    <name evidence="9" type="ORF">FHS87_002134</name>
</gene>
<organism evidence="9 10">
    <name type="scientific">Muricoccus pecuniae</name>
    <dbReference type="NCBI Taxonomy" id="693023"/>
    <lineage>
        <taxon>Bacteria</taxon>
        <taxon>Pseudomonadati</taxon>
        <taxon>Pseudomonadota</taxon>
        <taxon>Alphaproteobacteria</taxon>
        <taxon>Acetobacterales</taxon>
        <taxon>Roseomonadaceae</taxon>
        <taxon>Muricoccus</taxon>
    </lineage>
</organism>
<keyword evidence="2 7" id="KW-0813">Transport</keyword>
<feature type="transmembrane region" description="Helical" evidence="7">
    <location>
        <begin position="98"/>
        <end position="117"/>
    </location>
</feature>
<evidence type="ECO:0000313" key="9">
    <source>
        <dbReference type="EMBL" id="MBB5694094.1"/>
    </source>
</evidence>
<proteinExistence type="inferred from homology"/>
<evidence type="ECO:0000256" key="1">
    <source>
        <dbReference type="ARBA" id="ARBA00004651"/>
    </source>
</evidence>
<evidence type="ECO:0000256" key="3">
    <source>
        <dbReference type="ARBA" id="ARBA00022475"/>
    </source>
</evidence>
<dbReference type="GO" id="GO:0055085">
    <property type="term" value="P:transmembrane transport"/>
    <property type="evidence" value="ECO:0007669"/>
    <property type="project" value="InterPro"/>
</dbReference>
<keyword evidence="10" id="KW-1185">Reference proteome</keyword>
<dbReference type="CDD" id="cd06261">
    <property type="entry name" value="TM_PBP2"/>
    <property type="match status" value="1"/>
</dbReference>
<comment type="caution">
    <text evidence="9">The sequence shown here is derived from an EMBL/GenBank/DDBJ whole genome shotgun (WGS) entry which is preliminary data.</text>
</comment>
<protein>
    <submittedName>
        <fullName evidence="9">NitT/TauT family transport system permease protein</fullName>
    </submittedName>
</protein>
<dbReference type="EMBL" id="JACIJD010000008">
    <property type="protein sequence ID" value="MBB5694094.1"/>
    <property type="molecule type" value="Genomic_DNA"/>
</dbReference>
<name>A0A840YJC2_9PROT</name>
<evidence type="ECO:0000256" key="2">
    <source>
        <dbReference type="ARBA" id="ARBA00022448"/>
    </source>
</evidence>
<evidence type="ECO:0000256" key="7">
    <source>
        <dbReference type="RuleBase" id="RU363032"/>
    </source>
</evidence>
<keyword evidence="5 7" id="KW-1133">Transmembrane helix</keyword>
<dbReference type="AlphaFoldDB" id="A0A840YJC2"/>
<accession>A0A840YJC2</accession>
<dbReference type="InterPro" id="IPR000515">
    <property type="entry name" value="MetI-like"/>
</dbReference>
<keyword evidence="4 7" id="KW-0812">Transmembrane</keyword>
<evidence type="ECO:0000256" key="6">
    <source>
        <dbReference type="ARBA" id="ARBA00023136"/>
    </source>
</evidence>
<reference evidence="9 10" key="1">
    <citation type="submission" date="2020-08" db="EMBL/GenBank/DDBJ databases">
        <title>Genomic Encyclopedia of Type Strains, Phase IV (KMG-IV): sequencing the most valuable type-strain genomes for metagenomic binning, comparative biology and taxonomic classification.</title>
        <authorList>
            <person name="Goeker M."/>
        </authorList>
    </citation>
    <scope>NUCLEOTIDE SEQUENCE [LARGE SCALE GENOMIC DNA]</scope>
    <source>
        <strain evidence="9 10">DSM 25622</strain>
    </source>
</reference>
<keyword evidence="6 7" id="KW-0472">Membrane</keyword>
<keyword evidence="3" id="KW-1003">Cell membrane</keyword>
<feature type="transmembrane region" description="Helical" evidence="7">
    <location>
        <begin position="123"/>
        <end position="144"/>
    </location>
</feature>
<dbReference type="PANTHER" id="PTHR30151">
    <property type="entry name" value="ALKANE SULFONATE ABC TRANSPORTER-RELATED, MEMBRANE SUBUNIT"/>
    <property type="match status" value="1"/>
</dbReference>
<dbReference type="PROSITE" id="PS50928">
    <property type="entry name" value="ABC_TM1"/>
    <property type="match status" value="1"/>
</dbReference>
<dbReference type="GO" id="GO:0005886">
    <property type="term" value="C:plasma membrane"/>
    <property type="evidence" value="ECO:0007669"/>
    <property type="project" value="UniProtKB-SubCell"/>
</dbReference>
<evidence type="ECO:0000256" key="5">
    <source>
        <dbReference type="ARBA" id="ARBA00022989"/>
    </source>
</evidence>
<evidence type="ECO:0000259" key="8">
    <source>
        <dbReference type="PROSITE" id="PS50928"/>
    </source>
</evidence>
<dbReference type="RefSeq" id="WP_184517503.1">
    <property type="nucleotide sequence ID" value="NZ_JACIJD010000008.1"/>
</dbReference>
<comment type="subcellular location">
    <subcellularLocation>
        <location evidence="1 7">Cell membrane</location>
        <topology evidence="1 7">Multi-pass membrane protein</topology>
    </subcellularLocation>
</comment>
<feature type="transmembrane region" description="Helical" evidence="7">
    <location>
        <begin position="182"/>
        <end position="199"/>
    </location>
</feature>
<feature type="transmembrane region" description="Helical" evidence="7">
    <location>
        <begin position="68"/>
        <end position="86"/>
    </location>
</feature>
<comment type="similarity">
    <text evidence="7">Belongs to the binding-protein-dependent transport system permease family.</text>
</comment>
<evidence type="ECO:0000313" key="10">
    <source>
        <dbReference type="Proteomes" id="UP000580654"/>
    </source>
</evidence>